<dbReference type="InterPro" id="IPR035992">
    <property type="entry name" value="Ricin_B-like_lectins"/>
</dbReference>
<dbReference type="GO" id="GO:0008237">
    <property type="term" value="F:metallopeptidase activity"/>
    <property type="evidence" value="ECO:0007669"/>
    <property type="project" value="InterPro"/>
</dbReference>
<dbReference type="InterPro" id="IPR024079">
    <property type="entry name" value="MetalloPept_cat_dom_sf"/>
</dbReference>
<protein>
    <submittedName>
        <fullName evidence="2">Ricin-type beta-trefoil lectin domain-like</fullName>
    </submittedName>
</protein>
<dbReference type="STRING" id="1003.SAMN04488541_101615"/>
<dbReference type="SUPFAM" id="SSF55486">
    <property type="entry name" value="Metalloproteases ('zincins'), catalytic domain"/>
    <property type="match status" value="1"/>
</dbReference>
<dbReference type="InterPro" id="IPR000772">
    <property type="entry name" value="Ricin_B_lectin"/>
</dbReference>
<keyword evidence="2" id="KW-0430">Lectin</keyword>
<evidence type="ECO:0000313" key="3">
    <source>
        <dbReference type="Proteomes" id="UP000199513"/>
    </source>
</evidence>
<keyword evidence="3" id="KW-1185">Reference proteome</keyword>
<dbReference type="GO" id="GO:0030246">
    <property type="term" value="F:carbohydrate binding"/>
    <property type="evidence" value="ECO:0007669"/>
    <property type="project" value="UniProtKB-KW"/>
</dbReference>
<dbReference type="EMBL" id="FONY01000016">
    <property type="protein sequence ID" value="SFF10760.1"/>
    <property type="molecule type" value="Genomic_DNA"/>
</dbReference>
<dbReference type="CDD" id="cd00161">
    <property type="entry name" value="beta-trefoil_Ricin-like"/>
    <property type="match status" value="1"/>
</dbReference>
<evidence type="ECO:0000313" key="2">
    <source>
        <dbReference type="EMBL" id="SFF10760.1"/>
    </source>
</evidence>
<dbReference type="Gene3D" id="3.40.390.10">
    <property type="entry name" value="Collagenase (Catalytic Domain)"/>
    <property type="match status" value="1"/>
</dbReference>
<dbReference type="OrthoDB" id="231191at2"/>
<dbReference type="Gene3D" id="2.80.10.50">
    <property type="match status" value="1"/>
</dbReference>
<name>A0A1I2G1C1_9BACT</name>
<dbReference type="Pfam" id="PF14200">
    <property type="entry name" value="RicinB_lectin_2"/>
    <property type="match status" value="1"/>
</dbReference>
<sequence>MKQVLFSVLILFALLSYSNIYSQTFENGYYRLTTKWLGKGKALDVVNDGQNDQLTLASVENVSGQLWRFTPMGNGYYRLTNQWQGEEKALDIVNDGTNNHLQMANTTNVTGQLWKFTPLGNGYYRLTNKWLGDGKSLDVLNDDTGSYLQMANTESVGGQFWKMELIYSLEEDTEETEAKLEDFKAVLLHGFKVMVKKGTEKEEKTKKIMSILSEKLEEVTKALKPKPLNFLKTIPIWLEFKKYGKALAWCHISEGWLVNNGYPAQMVNSIEVCDIQNFIDFQQDQPYNVILHELGHAYHHSLSEELKEKIAAAYNNALKSKKYEQVEDFQGEIVRHYALDNEGEYFAELTVAFFGRGYYIPFTRQELKTFDPIGYRLMQEVWE</sequence>
<organism evidence="2 3">
    <name type="scientific">Thermoflexibacter ruber</name>
    <dbReference type="NCBI Taxonomy" id="1003"/>
    <lineage>
        <taxon>Bacteria</taxon>
        <taxon>Pseudomonadati</taxon>
        <taxon>Bacteroidota</taxon>
        <taxon>Cytophagia</taxon>
        <taxon>Cytophagales</taxon>
        <taxon>Thermoflexibacteraceae</taxon>
        <taxon>Thermoflexibacter</taxon>
    </lineage>
</organism>
<proteinExistence type="predicted"/>
<dbReference type="Proteomes" id="UP000199513">
    <property type="component" value="Unassembled WGS sequence"/>
</dbReference>
<evidence type="ECO:0000259" key="1">
    <source>
        <dbReference type="Pfam" id="PF14200"/>
    </source>
</evidence>
<gene>
    <name evidence="2" type="ORF">SAMN04488541_101615</name>
</gene>
<dbReference type="SUPFAM" id="SSF50370">
    <property type="entry name" value="Ricin B-like lectins"/>
    <property type="match status" value="1"/>
</dbReference>
<dbReference type="PROSITE" id="PS50231">
    <property type="entry name" value="RICIN_B_LECTIN"/>
    <property type="match status" value="1"/>
</dbReference>
<reference evidence="2 3" key="1">
    <citation type="submission" date="2016-10" db="EMBL/GenBank/DDBJ databases">
        <authorList>
            <person name="de Groot N.N."/>
        </authorList>
    </citation>
    <scope>NUCLEOTIDE SEQUENCE [LARGE SCALE GENOMIC DNA]</scope>
    <source>
        <strain>GEY</strain>
        <strain evidence="3">DSM 9560</strain>
    </source>
</reference>
<feature type="domain" description="Ricin B lectin" evidence="1">
    <location>
        <begin position="65"/>
        <end position="143"/>
    </location>
</feature>
<dbReference type="AlphaFoldDB" id="A0A1I2G1C1"/>
<accession>A0A1I2G1C1</accession>
<dbReference type="RefSeq" id="WP_091544783.1">
    <property type="nucleotide sequence ID" value="NZ_FONY01000016.1"/>
</dbReference>